<evidence type="ECO:0000259" key="7">
    <source>
        <dbReference type="Pfam" id="PF25106"/>
    </source>
</evidence>
<evidence type="ECO:0000313" key="10">
    <source>
        <dbReference type="RefSeq" id="XP_022288697.1"/>
    </source>
</evidence>
<feature type="region of interest" description="Disordered" evidence="4">
    <location>
        <begin position="940"/>
        <end position="976"/>
    </location>
</feature>
<organism evidence="9 10">
    <name type="scientific">Crassostrea virginica</name>
    <name type="common">Eastern oyster</name>
    <dbReference type="NCBI Taxonomy" id="6565"/>
    <lineage>
        <taxon>Eukaryota</taxon>
        <taxon>Metazoa</taxon>
        <taxon>Spiralia</taxon>
        <taxon>Lophotrochozoa</taxon>
        <taxon>Mollusca</taxon>
        <taxon>Bivalvia</taxon>
        <taxon>Autobranchia</taxon>
        <taxon>Pteriomorphia</taxon>
        <taxon>Ostreida</taxon>
        <taxon>Ostreoidea</taxon>
        <taxon>Ostreidae</taxon>
        <taxon>Crassostrea</taxon>
    </lineage>
</organism>
<evidence type="ECO:0000256" key="6">
    <source>
        <dbReference type="SAM" id="SignalP"/>
    </source>
</evidence>
<accession>A0A8B8AB49</accession>
<feature type="transmembrane region" description="Helical" evidence="5">
    <location>
        <begin position="873"/>
        <end position="897"/>
    </location>
</feature>
<dbReference type="Pfam" id="PF25106">
    <property type="entry name" value="VWA_4"/>
    <property type="match status" value="1"/>
</dbReference>
<dbReference type="AlphaFoldDB" id="A0A8B8AB49"/>
<dbReference type="GeneID" id="111100854"/>
<feature type="domain" description="Hemicentin-1-like von Willebrand factor A" evidence="7">
    <location>
        <begin position="317"/>
        <end position="501"/>
    </location>
</feature>
<keyword evidence="3 6" id="KW-0732">Signal</keyword>
<dbReference type="Pfam" id="PF25107">
    <property type="entry name" value="VWA7_N"/>
    <property type="match status" value="1"/>
</dbReference>
<protein>
    <submittedName>
        <fullName evidence="10">von Willebrand factor A domain-containing protein 7-like isoform X3</fullName>
    </submittedName>
</protein>
<dbReference type="InterPro" id="IPR036465">
    <property type="entry name" value="vWFA_dom_sf"/>
</dbReference>
<dbReference type="Proteomes" id="UP000694844">
    <property type="component" value="Chromosome 1"/>
</dbReference>
<keyword evidence="5" id="KW-0472">Membrane</keyword>
<evidence type="ECO:0000256" key="3">
    <source>
        <dbReference type="ARBA" id="ARBA00022729"/>
    </source>
</evidence>
<feature type="compositionally biased region" description="Basic and acidic residues" evidence="4">
    <location>
        <begin position="955"/>
        <end position="965"/>
    </location>
</feature>
<keyword evidence="9" id="KW-1185">Reference proteome</keyword>
<dbReference type="RefSeq" id="XP_022288697.1">
    <property type="nucleotide sequence ID" value="XM_022432989.1"/>
</dbReference>
<dbReference type="Gene3D" id="3.40.50.410">
    <property type="entry name" value="von Willebrand factor, type A domain"/>
    <property type="match status" value="1"/>
</dbReference>
<evidence type="ECO:0000256" key="5">
    <source>
        <dbReference type="SAM" id="Phobius"/>
    </source>
</evidence>
<dbReference type="CDD" id="cd00198">
    <property type="entry name" value="vWFA"/>
    <property type="match status" value="1"/>
</dbReference>
<feature type="chain" id="PRO_5034255452" evidence="6">
    <location>
        <begin position="20"/>
        <end position="1048"/>
    </location>
</feature>
<feature type="signal peptide" evidence="6">
    <location>
        <begin position="1"/>
        <end position="19"/>
    </location>
</feature>
<dbReference type="InterPro" id="IPR056861">
    <property type="entry name" value="HMCN1-like_VWA"/>
</dbReference>
<dbReference type="OrthoDB" id="6161097at2759"/>
<proteinExistence type="predicted"/>
<keyword evidence="5" id="KW-1133">Transmembrane helix</keyword>
<feature type="compositionally biased region" description="Polar residues" evidence="4">
    <location>
        <begin position="966"/>
        <end position="975"/>
    </location>
</feature>
<keyword evidence="2" id="KW-0964">Secreted</keyword>
<evidence type="ECO:0000256" key="2">
    <source>
        <dbReference type="ARBA" id="ARBA00022525"/>
    </source>
</evidence>
<keyword evidence="5" id="KW-0812">Transmembrane</keyword>
<sequence length="1048" mass="116049">MSFGWCILLFLYGSGSVSSFPAYDIVGERNTKSHSSITLEAIYKATATFLERAQLINDTELSLSLKISKFFGSDGDSLNTFIKTIREISNYMGNFKRDNENSSRNNVNGEQILMAHRVINILRYEVRELSSNLTIVRNNITLIREKIAHILYIVQEFYSNTNWIELHGSTIYEDFGQEGRLKEEMATSRENTCTNCGYVNGVEQCKNNTLGTKLTSGYKSGQDVSKPFKRGTDGKCSHGTPDDASRNIAATGGIYKGRSIQNEAPHSYLHQAAVEAAVKATEYYIIDQDRGLQQMMGSEVFRDVFSIRTRENIFKTSLTYVIDVTGSMGDDIEKVKTATAKIVKEAKDSEFVPNNYILVTFSDPANLTTGKSTSDPFTMLEWLKYIFVGGGGDCPEYAMTGLLKGIEMSNNNSNIYLLTDADAKDEHLKNQVLNGLMEKHLTPIFILTGQCSRRKREISRQYYISSLRSSGEQARYIREKRSSTSVFESIARETGGTVYEINVSEVEDIVEKEIKETFPSSNVYVTWIEIPSGFVNITNVSIPVDGYIETLKLTVNPVTSKSEVDLYYPNGTVVSFISKYEESELSGIVLALSIRNPEAGQWGLQKKGRVSWLVNVTAQSAVDFSIDVLEADVGGNSHQLTGNPIKGNRYIVVVDIQNFNANSSCTGVVLLDVSGNDVTEITVTRIPNIGIARYMGDFVPFNKVSDTRTADCTIIEYPARCPQESLNTENCSVYNWTSSAEVSSSKIQESEIKVSSDEVILDYMNLTDANFSVGILISGHCCIQSVVLSITDKNGYFDQCDFVLSNQPLTVVVYPTKEIPTTVKEATTVTTTDEQVSSNYPTTDILLSETSTTDIFTTVTTKTDKQNQEDDSAAIGTALGFSFLGLILVLFMIILFCKIKGSSNYNLPVVLSKYRNLKEDGTNVLEVDVKLPKCQKPYSTDLGDEIDSSNTQGSELEKKMSEDKSIPTNSVNPDTSDIIPAANQNAAYCPENDEKNKNDVDQNSSTVSFNLDNIQQIDTKSAEEIGLEGIRHVDNNQVDGTVPAQQDN</sequence>
<evidence type="ECO:0000256" key="4">
    <source>
        <dbReference type="SAM" id="MobiDB-lite"/>
    </source>
</evidence>
<reference evidence="10" key="2">
    <citation type="submission" date="2025-08" db="UniProtKB">
        <authorList>
            <consortium name="RefSeq"/>
        </authorList>
    </citation>
    <scope>IDENTIFICATION</scope>
    <source>
        <tissue evidence="10">Whole sample</tissue>
    </source>
</reference>
<gene>
    <name evidence="10" type="primary">LOC111100854</name>
</gene>
<evidence type="ECO:0000259" key="8">
    <source>
        <dbReference type="Pfam" id="PF25107"/>
    </source>
</evidence>
<reference evidence="9" key="1">
    <citation type="submission" date="2024-06" db="UniProtKB">
        <authorList>
            <consortium name="RefSeq"/>
        </authorList>
    </citation>
    <scope>NUCLEOTIDE SEQUENCE [LARGE SCALE GENOMIC DNA]</scope>
</reference>
<dbReference type="SUPFAM" id="SSF53300">
    <property type="entry name" value="vWA-like"/>
    <property type="match status" value="1"/>
</dbReference>
<feature type="domain" description="VWA7 N-terminal" evidence="8">
    <location>
        <begin position="75"/>
        <end position="285"/>
    </location>
</feature>
<evidence type="ECO:0000256" key="1">
    <source>
        <dbReference type="ARBA" id="ARBA00004613"/>
    </source>
</evidence>
<dbReference type="PANTHER" id="PTHR14905:SF21">
    <property type="entry name" value="VWFA DOMAIN-CONTAINING PROTEIN"/>
    <property type="match status" value="1"/>
</dbReference>
<evidence type="ECO:0000313" key="9">
    <source>
        <dbReference type="Proteomes" id="UP000694844"/>
    </source>
</evidence>
<comment type="subcellular location">
    <subcellularLocation>
        <location evidence="1">Secreted</location>
    </subcellularLocation>
</comment>
<name>A0A8B8AB49_CRAVI</name>
<dbReference type="PANTHER" id="PTHR14905">
    <property type="entry name" value="NG37"/>
    <property type="match status" value="1"/>
</dbReference>
<dbReference type="InterPro" id="IPR052577">
    <property type="entry name" value="VWA7"/>
</dbReference>
<dbReference type="InterPro" id="IPR056862">
    <property type="entry name" value="VWA7_N"/>
</dbReference>